<dbReference type="OMA" id="KWLWMLP"/>
<evidence type="ECO:0000313" key="3">
    <source>
        <dbReference type="Ensembl" id="ENSSSCP00000080994.1"/>
    </source>
</evidence>
<reference evidence="2" key="1">
    <citation type="journal article" date="2019" name="PeerJ">
        <title>Genes of the pig, Sus scrofa, reconstructed with EvidentialGene.</title>
        <authorList>
            <person name="Gilbert D.G."/>
        </authorList>
    </citation>
    <scope>NUCLEOTIDE SEQUENCE</scope>
</reference>
<name>A0A287BSE1_PIG</name>
<dbReference type="Proteomes" id="UP000008227">
    <property type="component" value="Chromosome X"/>
</dbReference>
<reference evidence="3" key="2">
    <citation type="journal article" date="2020" name="Gigascience">
        <title>An improved pig reference genome sequence to enable pig genetics and genomics research.</title>
        <authorList>
            <person name="Warr A."/>
            <person name="Affara N."/>
            <person name="Aken B."/>
            <person name="Beiki H."/>
            <person name="Bickhart D.M."/>
            <person name="Billis K."/>
            <person name="Chow W."/>
            <person name="Eory L."/>
            <person name="Finlayson H.A."/>
            <person name="Flicek P."/>
            <person name="Giron C.G."/>
            <person name="Griffin D.K."/>
            <person name="Hall R."/>
            <person name="Hannum G."/>
            <person name="Hourlier T."/>
            <person name="Howe K."/>
            <person name="Hume D.A."/>
            <person name="Izuogu O."/>
            <person name="Kim K."/>
            <person name="Koren S."/>
            <person name="Liu H."/>
            <person name="Manchanda N."/>
            <person name="Martin F.J."/>
            <person name="Nonneman D.J."/>
            <person name="O'Connor R.E."/>
            <person name="Phillippy A.M."/>
            <person name="Rohrer G.A."/>
            <person name="Rosen B.D."/>
            <person name="Rund L.A."/>
            <person name="Sargent C.A."/>
            <person name="Schook L.B."/>
            <person name="Schroeder S.G."/>
            <person name="Schwartz A.S."/>
            <person name="Skinner B.M."/>
            <person name="Talbot R."/>
            <person name="Tseng E."/>
            <person name="Tuggle C.K."/>
            <person name="Watson M."/>
            <person name="Smith T.P.L."/>
            <person name="Archibald A.L."/>
        </authorList>
    </citation>
    <scope>NUCLEOTIDE SEQUENCE [LARGE SCALE GENOMIC DNA]</scope>
    <source>
        <strain evidence="3">Duroc</strain>
    </source>
</reference>
<dbReference type="Ensembl" id="ENSSSCT00000100445.1">
    <property type="protein sequence ID" value="ENSSSCP00000080994.1"/>
    <property type="gene ID" value="ENSSSCG00000054921.1"/>
</dbReference>
<protein>
    <submittedName>
        <fullName evidence="2">Embryonic testis differentiation homolog A isoform X1</fullName>
    </submittedName>
</protein>
<evidence type="ECO:0000313" key="2">
    <source>
        <dbReference type="EMBL" id="HDB34153.1"/>
    </source>
</evidence>
<dbReference type="EMBL" id="DQIR01178676">
    <property type="protein sequence ID" value="HDB34153.1"/>
    <property type="molecule type" value="Transcribed_RNA"/>
</dbReference>
<organism evidence="2">
    <name type="scientific">Sus scrofa</name>
    <name type="common">Pig</name>
    <dbReference type="NCBI Taxonomy" id="9823"/>
    <lineage>
        <taxon>Eukaryota</taxon>
        <taxon>Metazoa</taxon>
        <taxon>Chordata</taxon>
        <taxon>Craniata</taxon>
        <taxon>Vertebrata</taxon>
        <taxon>Euteleostomi</taxon>
        <taxon>Mammalia</taxon>
        <taxon>Eutheria</taxon>
        <taxon>Laurasiatheria</taxon>
        <taxon>Artiodactyla</taxon>
        <taxon>Suina</taxon>
        <taxon>Suidae</taxon>
        <taxon>Sus</taxon>
    </lineage>
</organism>
<evidence type="ECO:0000256" key="1">
    <source>
        <dbReference type="SAM" id="MobiDB-lite"/>
    </source>
</evidence>
<reference evidence="3" key="3">
    <citation type="submission" date="2025-05" db="UniProtKB">
        <authorList>
            <consortium name="Ensembl"/>
        </authorList>
    </citation>
    <scope>IDENTIFICATION</scope>
</reference>
<dbReference type="AlphaFoldDB" id="A0A287BSE1"/>
<evidence type="ECO:0000313" key="4">
    <source>
        <dbReference type="Proteomes" id="UP000008227"/>
    </source>
</evidence>
<accession>A0A287BSE1</accession>
<proteinExistence type="predicted"/>
<feature type="region of interest" description="Disordered" evidence="1">
    <location>
        <begin position="1"/>
        <end position="26"/>
    </location>
</feature>
<sequence length="59" mass="6787">MDKEASEVSPSPPTVTIKKKDKSARSEKFSKNVLIFLLGRQLGRHRSDVDLSKWLWMLT</sequence>
<dbReference type="GeneTree" id="ENSGT01130000278374"/>
<keyword evidence="4" id="KW-1185">Reference proteome</keyword>